<dbReference type="Gene3D" id="3.30.160.60">
    <property type="entry name" value="Classic Zinc Finger"/>
    <property type="match status" value="1"/>
</dbReference>
<evidence type="ECO:0000256" key="1">
    <source>
        <dbReference type="PROSITE-ProRule" id="PRU00042"/>
    </source>
</evidence>
<dbReference type="PANTHER" id="PTHR46326">
    <property type="entry name" value="ZINC FINGER PROTEIN ZAT1-RELATED"/>
    <property type="match status" value="1"/>
</dbReference>
<comment type="caution">
    <text evidence="4">The sequence shown here is derived from an EMBL/GenBank/DDBJ whole genome shotgun (WGS) entry which is preliminary data.</text>
</comment>
<sequence>MGGHMRSHLVKLPIPPKPDPENQALDNSTKLTNHATEAPSSLNIHSKRKPAQRFRSLKQSFLAFLSNSNQKNRSPPYPKNPTRKRSNSRRQFIIVGEKRSEPKHESSTTSETLPAEEAAARSLILLSKDNWPARKEIKTQEMEGANQMLTKDNENNKDASLVQTPTQVKFKCSDNKVVECPFCSKMFKSSQALGGHKRIHSNNPMVANARNKFVDKSLDPKVPAFRNDVNEE</sequence>
<dbReference type="InterPro" id="IPR044303">
    <property type="entry name" value="ZAT1/4/9"/>
</dbReference>
<keyword evidence="1" id="KW-0479">Metal-binding</keyword>
<feature type="compositionally biased region" description="Polar residues" evidence="2">
    <location>
        <begin position="24"/>
        <end position="44"/>
    </location>
</feature>
<evidence type="ECO:0000259" key="3">
    <source>
        <dbReference type="PROSITE" id="PS50157"/>
    </source>
</evidence>
<evidence type="ECO:0000313" key="5">
    <source>
        <dbReference type="Proteomes" id="UP001341840"/>
    </source>
</evidence>
<dbReference type="SUPFAM" id="SSF57667">
    <property type="entry name" value="beta-beta-alpha zinc fingers"/>
    <property type="match status" value="1"/>
</dbReference>
<keyword evidence="5" id="KW-1185">Reference proteome</keyword>
<dbReference type="InterPro" id="IPR013087">
    <property type="entry name" value="Znf_C2H2_type"/>
</dbReference>
<dbReference type="PROSITE" id="PS00028">
    <property type="entry name" value="ZINC_FINGER_C2H2_1"/>
    <property type="match status" value="1"/>
</dbReference>
<dbReference type="Pfam" id="PF13912">
    <property type="entry name" value="zf-C2H2_6"/>
    <property type="match status" value="1"/>
</dbReference>
<accession>A0ABU6QMB1</accession>
<keyword evidence="1" id="KW-0862">Zinc</keyword>
<dbReference type="PANTHER" id="PTHR46326:SF10">
    <property type="entry name" value="C2H2 AND C2HC ZINC FINGER PROTEIN"/>
    <property type="match status" value="1"/>
</dbReference>
<name>A0ABU6QMB1_9FABA</name>
<feature type="compositionally biased region" description="Basic residues" evidence="2">
    <location>
        <begin position="45"/>
        <end position="56"/>
    </location>
</feature>
<reference evidence="4 5" key="1">
    <citation type="journal article" date="2023" name="Plants (Basel)">
        <title>Bridging the Gap: Combining Genomics and Transcriptomics Approaches to Understand Stylosanthes scabra, an Orphan Legume from the Brazilian Caatinga.</title>
        <authorList>
            <person name="Ferreira-Neto J.R.C."/>
            <person name="da Silva M.D."/>
            <person name="Binneck E."/>
            <person name="de Melo N.F."/>
            <person name="da Silva R.H."/>
            <person name="de Melo A.L.T.M."/>
            <person name="Pandolfi V."/>
            <person name="Bustamante F.O."/>
            <person name="Brasileiro-Vidal A.C."/>
            <person name="Benko-Iseppon A.M."/>
        </authorList>
    </citation>
    <scope>NUCLEOTIDE SEQUENCE [LARGE SCALE GENOMIC DNA]</scope>
    <source>
        <tissue evidence="4">Leaves</tissue>
    </source>
</reference>
<feature type="compositionally biased region" description="Basic and acidic residues" evidence="2">
    <location>
        <begin position="96"/>
        <end position="106"/>
    </location>
</feature>
<dbReference type="Proteomes" id="UP001341840">
    <property type="component" value="Unassembled WGS sequence"/>
</dbReference>
<evidence type="ECO:0000256" key="2">
    <source>
        <dbReference type="SAM" id="MobiDB-lite"/>
    </source>
</evidence>
<feature type="non-terminal residue" evidence="4">
    <location>
        <position position="232"/>
    </location>
</feature>
<keyword evidence="1" id="KW-0863">Zinc-finger</keyword>
<protein>
    <recommendedName>
        <fullName evidence="3">C2H2-type domain-containing protein</fullName>
    </recommendedName>
</protein>
<dbReference type="EMBL" id="JASCZI010000719">
    <property type="protein sequence ID" value="MED6113124.1"/>
    <property type="molecule type" value="Genomic_DNA"/>
</dbReference>
<proteinExistence type="predicted"/>
<dbReference type="PROSITE" id="PS50157">
    <property type="entry name" value="ZINC_FINGER_C2H2_2"/>
    <property type="match status" value="1"/>
</dbReference>
<gene>
    <name evidence="4" type="ORF">PIB30_067961</name>
</gene>
<organism evidence="4 5">
    <name type="scientific">Stylosanthes scabra</name>
    <dbReference type="NCBI Taxonomy" id="79078"/>
    <lineage>
        <taxon>Eukaryota</taxon>
        <taxon>Viridiplantae</taxon>
        <taxon>Streptophyta</taxon>
        <taxon>Embryophyta</taxon>
        <taxon>Tracheophyta</taxon>
        <taxon>Spermatophyta</taxon>
        <taxon>Magnoliopsida</taxon>
        <taxon>eudicotyledons</taxon>
        <taxon>Gunneridae</taxon>
        <taxon>Pentapetalae</taxon>
        <taxon>rosids</taxon>
        <taxon>fabids</taxon>
        <taxon>Fabales</taxon>
        <taxon>Fabaceae</taxon>
        <taxon>Papilionoideae</taxon>
        <taxon>50 kb inversion clade</taxon>
        <taxon>dalbergioids sensu lato</taxon>
        <taxon>Dalbergieae</taxon>
        <taxon>Pterocarpus clade</taxon>
        <taxon>Stylosanthes</taxon>
    </lineage>
</organism>
<dbReference type="InterPro" id="IPR036236">
    <property type="entry name" value="Znf_C2H2_sf"/>
</dbReference>
<feature type="region of interest" description="Disordered" evidence="2">
    <location>
        <begin position="1"/>
        <end position="116"/>
    </location>
</feature>
<evidence type="ECO:0000313" key="4">
    <source>
        <dbReference type="EMBL" id="MED6113124.1"/>
    </source>
</evidence>
<feature type="domain" description="C2H2-type" evidence="3">
    <location>
        <begin position="178"/>
        <end position="205"/>
    </location>
</feature>